<dbReference type="Proteomes" id="UP000228762">
    <property type="component" value="Unassembled WGS sequence"/>
</dbReference>
<evidence type="ECO:0000313" key="1">
    <source>
        <dbReference type="EMBL" id="PIV70944.1"/>
    </source>
</evidence>
<sequence>MKEIQFDKEKDEMLKKTRGVGFEEVVSIIEHDKKTEAIEHPNKKKYSTQKVFIVKIKNYFYVVPFIEEKDYLFLKTIYPSRKYTKKINNLTINI</sequence>
<reference evidence="2" key="1">
    <citation type="submission" date="2017-09" db="EMBL/GenBank/DDBJ databases">
        <title>Depth-based differentiation of microbial function through sediment-hosted aquifers and enrichment of novel symbionts in the deep terrestrial subsurface.</title>
        <authorList>
            <person name="Probst A.J."/>
            <person name="Ladd B."/>
            <person name="Jarett J.K."/>
            <person name="Geller-Mcgrath D.E."/>
            <person name="Sieber C.M.K."/>
            <person name="Emerson J.B."/>
            <person name="Anantharaman K."/>
            <person name="Thomas B.C."/>
            <person name="Malmstrom R."/>
            <person name="Stieglmeier M."/>
            <person name="Klingl A."/>
            <person name="Woyke T."/>
            <person name="Ryan C.M."/>
            <person name="Banfield J.F."/>
        </authorList>
    </citation>
    <scope>NUCLEOTIDE SEQUENCE [LARGE SCALE GENOMIC DNA]</scope>
</reference>
<evidence type="ECO:0000313" key="2">
    <source>
        <dbReference type="Proteomes" id="UP000228762"/>
    </source>
</evidence>
<comment type="caution">
    <text evidence="1">The sequence shown here is derived from an EMBL/GenBank/DDBJ whole genome shotgun (WGS) entry which is preliminary data.</text>
</comment>
<organism evidence="1 2">
    <name type="scientific">Candidatus Roizmanbacteria bacterium CG17_big_fil_post_rev_8_21_14_2_50_39_7</name>
    <dbReference type="NCBI Taxonomy" id="1974858"/>
    <lineage>
        <taxon>Bacteria</taxon>
        <taxon>Candidatus Roizmaniibacteriota</taxon>
    </lineage>
</organism>
<name>A0A2M7EK46_9BACT</name>
<accession>A0A2M7EK46</accession>
<protein>
    <submittedName>
        <fullName evidence="1">Toxin</fullName>
    </submittedName>
</protein>
<proteinExistence type="predicted"/>
<dbReference type="AlphaFoldDB" id="A0A2M7EK46"/>
<dbReference type="EMBL" id="PFEV01000111">
    <property type="protein sequence ID" value="PIV70944.1"/>
    <property type="molecule type" value="Genomic_DNA"/>
</dbReference>
<gene>
    <name evidence="1" type="ORF">COW57_02410</name>
</gene>